<evidence type="ECO:0000256" key="16">
    <source>
        <dbReference type="SAM" id="SignalP"/>
    </source>
</evidence>
<comment type="subcellular location">
    <subcellularLocation>
        <location evidence="1 15">Mitochondrion membrane</location>
        <topology evidence="1 15">Multi-pass membrane protein</topology>
    </subcellularLocation>
</comment>
<evidence type="ECO:0000256" key="14">
    <source>
        <dbReference type="ARBA" id="ARBA00049551"/>
    </source>
</evidence>
<feature type="transmembrane region" description="Helical" evidence="15">
    <location>
        <begin position="25"/>
        <end position="44"/>
    </location>
</feature>
<keyword evidence="16" id="KW-0732">Signal</keyword>
<feature type="chain" id="PRO_5012475152" description="NADH-ubiquinone oxidoreductase chain 6" evidence="16">
    <location>
        <begin position="16"/>
        <end position="173"/>
    </location>
</feature>
<keyword evidence="12 15" id="KW-0496">Mitochondrion</keyword>
<evidence type="ECO:0000256" key="11">
    <source>
        <dbReference type="ARBA" id="ARBA00023027"/>
    </source>
</evidence>
<dbReference type="Gene3D" id="1.20.120.1200">
    <property type="entry name" value="NADH-ubiquinone/plastoquinone oxidoreductase chain 6, subunit NuoJ"/>
    <property type="match status" value="1"/>
</dbReference>
<reference evidence="17" key="1">
    <citation type="journal article" date="2014" name="BMC Genomics">
        <title>Gene rearrangements in gekkonid mitochondrial genomes with shuffling, loss, and reassignment of tRNA genes.</title>
        <authorList>
            <person name="Kumazawa Y."/>
            <person name="Miura S."/>
            <person name="Yamada C."/>
            <person name="Hashiguchi Y."/>
        </authorList>
    </citation>
    <scope>NUCLEOTIDE SEQUENCE</scope>
    <source>
        <strain evidence="17">Pgui1</strain>
    </source>
</reference>
<gene>
    <name evidence="17" type="primary">ND6</name>
</gene>
<keyword evidence="8 15" id="KW-1278">Translocase</keyword>
<evidence type="ECO:0000256" key="10">
    <source>
        <dbReference type="ARBA" id="ARBA00022989"/>
    </source>
</evidence>
<dbReference type="AlphaFoldDB" id="A0A0A1H7G3"/>
<organism evidence="17">
    <name type="scientific">Phelsuma guimbeaui</name>
    <dbReference type="NCBI Taxonomy" id="232314"/>
    <lineage>
        <taxon>Eukaryota</taxon>
        <taxon>Metazoa</taxon>
        <taxon>Chordata</taxon>
        <taxon>Craniata</taxon>
        <taxon>Vertebrata</taxon>
        <taxon>Euteleostomi</taxon>
        <taxon>Lepidosauria</taxon>
        <taxon>Squamata</taxon>
        <taxon>Bifurcata</taxon>
        <taxon>Gekkota</taxon>
        <taxon>Gekkonidae</taxon>
        <taxon>Gekkoninae</taxon>
        <taxon>Phelsuma</taxon>
    </lineage>
</organism>
<evidence type="ECO:0000256" key="5">
    <source>
        <dbReference type="ARBA" id="ARBA00022448"/>
    </source>
</evidence>
<comment type="catalytic activity">
    <reaction evidence="14 15">
        <text>a ubiquinone + NADH + 5 H(+)(in) = a ubiquinol + NAD(+) + 4 H(+)(out)</text>
        <dbReference type="Rhea" id="RHEA:29091"/>
        <dbReference type="Rhea" id="RHEA-COMP:9565"/>
        <dbReference type="Rhea" id="RHEA-COMP:9566"/>
        <dbReference type="ChEBI" id="CHEBI:15378"/>
        <dbReference type="ChEBI" id="CHEBI:16389"/>
        <dbReference type="ChEBI" id="CHEBI:17976"/>
        <dbReference type="ChEBI" id="CHEBI:57540"/>
        <dbReference type="ChEBI" id="CHEBI:57945"/>
        <dbReference type="EC" id="7.1.1.2"/>
    </reaction>
</comment>
<protein>
    <recommendedName>
        <fullName evidence="4 15">NADH-ubiquinone oxidoreductase chain 6</fullName>
        <ecNumber evidence="3 15">7.1.1.2</ecNumber>
    </recommendedName>
</protein>
<evidence type="ECO:0000313" key="17">
    <source>
        <dbReference type="EMBL" id="BAP90281.1"/>
    </source>
</evidence>
<dbReference type="GO" id="GO:0031966">
    <property type="term" value="C:mitochondrial membrane"/>
    <property type="evidence" value="ECO:0007669"/>
    <property type="project" value="UniProtKB-SubCell"/>
</dbReference>
<dbReference type="EMBL" id="AB661664">
    <property type="protein sequence ID" value="BAP90281.1"/>
    <property type="molecule type" value="Genomic_DNA"/>
</dbReference>
<keyword evidence="5 15" id="KW-0813">Transport</keyword>
<feature type="transmembrane region" description="Helical" evidence="15">
    <location>
        <begin position="51"/>
        <end position="71"/>
    </location>
</feature>
<dbReference type="EC" id="7.1.1.2" evidence="3 15"/>
<keyword evidence="15" id="KW-0830">Ubiquinone</keyword>
<evidence type="ECO:0000256" key="7">
    <source>
        <dbReference type="ARBA" id="ARBA00022692"/>
    </source>
</evidence>
<feature type="transmembrane region" description="Helical" evidence="15">
    <location>
        <begin position="108"/>
        <end position="127"/>
    </location>
</feature>
<comment type="similarity">
    <text evidence="2 15">Belongs to the complex I subunit 6 family.</text>
</comment>
<feature type="signal peptide" evidence="16">
    <location>
        <begin position="1"/>
        <end position="15"/>
    </location>
</feature>
<dbReference type="InterPro" id="IPR042106">
    <property type="entry name" value="Nuo/plastoQ_OxRdtase_6_NuoJ"/>
</dbReference>
<dbReference type="InterPro" id="IPR001457">
    <property type="entry name" value="NADH_UbQ/plastoQ_OxRdtase_su6"/>
</dbReference>
<keyword evidence="13 15" id="KW-0472">Membrane</keyword>
<evidence type="ECO:0000256" key="1">
    <source>
        <dbReference type="ARBA" id="ARBA00004225"/>
    </source>
</evidence>
<dbReference type="InterPro" id="IPR050269">
    <property type="entry name" value="ComplexI_Subunit6"/>
</dbReference>
<evidence type="ECO:0000256" key="4">
    <source>
        <dbReference type="ARBA" id="ARBA00021095"/>
    </source>
</evidence>
<evidence type="ECO:0000256" key="12">
    <source>
        <dbReference type="ARBA" id="ARBA00023128"/>
    </source>
</evidence>
<evidence type="ECO:0000256" key="9">
    <source>
        <dbReference type="ARBA" id="ARBA00022982"/>
    </source>
</evidence>
<keyword evidence="6 15" id="KW-0679">Respiratory chain</keyword>
<evidence type="ECO:0000256" key="13">
    <source>
        <dbReference type="ARBA" id="ARBA00023136"/>
    </source>
</evidence>
<keyword evidence="7 15" id="KW-0812">Transmembrane</keyword>
<evidence type="ECO:0000256" key="8">
    <source>
        <dbReference type="ARBA" id="ARBA00022967"/>
    </source>
</evidence>
<geneLocation type="mitochondrion" evidence="17"/>
<feature type="transmembrane region" description="Helical" evidence="15">
    <location>
        <begin position="133"/>
        <end position="162"/>
    </location>
</feature>
<evidence type="ECO:0000256" key="15">
    <source>
        <dbReference type="RuleBase" id="RU004430"/>
    </source>
</evidence>
<accession>A0A0A1H7G3</accession>
<dbReference type="PANTHER" id="PTHR11435:SF1">
    <property type="entry name" value="NADH-UBIQUINONE OXIDOREDUCTASE CHAIN 6"/>
    <property type="match status" value="1"/>
</dbReference>
<dbReference type="Pfam" id="PF00499">
    <property type="entry name" value="Oxidored_q3"/>
    <property type="match status" value="1"/>
</dbReference>
<keyword evidence="10 15" id="KW-1133">Transmembrane helix</keyword>
<proteinExistence type="inferred from homology"/>
<evidence type="ECO:0000256" key="6">
    <source>
        <dbReference type="ARBA" id="ARBA00022660"/>
    </source>
</evidence>
<feature type="transmembrane region" description="Helical" evidence="15">
    <location>
        <begin position="83"/>
        <end position="101"/>
    </location>
</feature>
<keyword evidence="9 15" id="KW-0249">Electron transport</keyword>
<comment type="function">
    <text evidence="15">Core subunit of the mitochondrial membrane respiratory chain NADH dehydrogenase (Complex I) which catalyzes electron transfer from NADH through the respiratory chain, using ubiquinone as an electron acceptor. Essential for the catalytic activity and assembly of complex I.</text>
</comment>
<dbReference type="PANTHER" id="PTHR11435">
    <property type="entry name" value="NADH UBIQUINONE OXIDOREDUCTASE SUBUNIT ND6"/>
    <property type="match status" value="1"/>
</dbReference>
<dbReference type="GO" id="GO:0008137">
    <property type="term" value="F:NADH dehydrogenase (ubiquinone) activity"/>
    <property type="evidence" value="ECO:0007669"/>
    <property type="project" value="UniProtKB-UniRule"/>
</dbReference>
<sequence length="173" mass="18753">MMLLFLLLLLGVVMGFIGVASNPSPYYGAMSLVFGAGCGCGALIMSGYSFIGLLLFLVYLGGMLVVFAYTVSLASDLYPETWGDYYVFLYVCGFVFVVFVVGKIMVNWVWFGGFGVYGGSEVLYSILPVYNSVMLLYTVGGLLLVLCGWGLILGLFAVVELVRGRVRGSMRNP</sequence>
<name>A0A0A1H7G3_9SAUR</name>
<keyword evidence="11 15" id="KW-0520">NAD</keyword>
<evidence type="ECO:0000256" key="3">
    <source>
        <dbReference type="ARBA" id="ARBA00012944"/>
    </source>
</evidence>
<evidence type="ECO:0000256" key="2">
    <source>
        <dbReference type="ARBA" id="ARBA00005698"/>
    </source>
</evidence>